<reference evidence="13 14" key="1">
    <citation type="journal article" date="2020" name="Nat. Commun.">
        <title>Genome of Tripterygium wilfordii and identification of cytochrome P450 involved in triptolide biosynthesis.</title>
        <authorList>
            <person name="Tu L."/>
            <person name="Su P."/>
            <person name="Zhang Z."/>
            <person name="Gao L."/>
            <person name="Wang J."/>
            <person name="Hu T."/>
            <person name="Zhou J."/>
            <person name="Zhang Y."/>
            <person name="Zhao Y."/>
            <person name="Liu Y."/>
            <person name="Song Y."/>
            <person name="Tong Y."/>
            <person name="Lu Y."/>
            <person name="Yang J."/>
            <person name="Xu C."/>
            <person name="Jia M."/>
            <person name="Peters R.J."/>
            <person name="Huang L."/>
            <person name="Gao W."/>
        </authorList>
    </citation>
    <scope>NUCLEOTIDE SEQUENCE [LARGE SCALE GENOMIC DNA]</scope>
    <source>
        <strain evidence="14">cv. XIE 37</strain>
        <tissue evidence="13">Leaf</tissue>
    </source>
</reference>
<dbReference type="FunFam" id="1.10.10.60:FF:000146">
    <property type="entry name" value="WUSCHEL-related homeobox 4"/>
    <property type="match status" value="1"/>
</dbReference>
<evidence type="ECO:0000256" key="3">
    <source>
        <dbReference type="ARBA" id="ARBA00023015"/>
    </source>
</evidence>
<evidence type="ECO:0000256" key="2">
    <source>
        <dbReference type="ARBA" id="ARBA00022473"/>
    </source>
</evidence>
<feature type="DNA-binding region" description="Homeobox" evidence="9">
    <location>
        <begin position="80"/>
        <end position="134"/>
    </location>
</feature>
<evidence type="ECO:0000256" key="5">
    <source>
        <dbReference type="ARBA" id="ARBA00023155"/>
    </source>
</evidence>
<dbReference type="InParanoid" id="A0A7J7C845"/>
<evidence type="ECO:0000259" key="12">
    <source>
        <dbReference type="PROSITE" id="PS50071"/>
    </source>
</evidence>
<keyword evidence="5 9" id="KW-0371">Homeobox</keyword>
<evidence type="ECO:0000256" key="1">
    <source>
        <dbReference type="ARBA" id="ARBA00004123"/>
    </source>
</evidence>
<dbReference type="SUPFAM" id="SSF46689">
    <property type="entry name" value="Homeodomain-like"/>
    <property type="match status" value="1"/>
</dbReference>
<feature type="region of interest" description="Disordered" evidence="11">
    <location>
        <begin position="311"/>
        <end position="355"/>
    </location>
</feature>
<keyword evidence="6" id="KW-0804">Transcription</keyword>
<keyword evidence="7 9" id="KW-0539">Nucleus</keyword>
<dbReference type="InterPro" id="IPR044555">
    <property type="entry name" value="WUSCHEL-like"/>
</dbReference>
<comment type="subcellular location">
    <subcellularLocation>
        <location evidence="1 9 10">Nucleus</location>
    </subcellularLocation>
</comment>
<dbReference type="SMART" id="SM00389">
    <property type="entry name" value="HOX"/>
    <property type="match status" value="1"/>
</dbReference>
<sequence length="375" mass="43237">MWMMGYNDSGHEFNTPDFHGRKLRPIIPRPVMPSTNNNHPSSTRINGTDFNLAHNHQLGKRLEFSGQQVVVSSRWNPTPEQLRTLEDLYRRGTRTPSADQIQHITVQLRRYGKIEGKNVFYWFQNHKARERQKRRRQTESGPGEQLPHLDVEALETKYSEANRTNHEVEQTKNWTPSTDCSILPEQTISIQRAAKATTMAESCRAVDLHGVCIQFDGEDQLQQQRKNFINMERNATWQMMQLSCGTHHLINTTSTATPTTTLPLPNTNSAVSTVLAPAILSRMDQNYLFKSHDQLSIFNAEHDFNSRRACNEEEEEEEENGLGEESQTLELFPLHSSNNSDNMTKEKESTDRDQELDMNANLTSYQFFEFLPLKN</sequence>
<keyword evidence="2" id="KW-0217">Developmental protein</keyword>
<dbReference type="GO" id="GO:0003677">
    <property type="term" value="F:DNA binding"/>
    <property type="evidence" value="ECO:0007669"/>
    <property type="project" value="UniProtKB-UniRule"/>
</dbReference>
<dbReference type="GO" id="GO:0099402">
    <property type="term" value="P:plant organ development"/>
    <property type="evidence" value="ECO:0007669"/>
    <property type="project" value="InterPro"/>
</dbReference>
<dbReference type="FunCoup" id="A0A7J7C845">
    <property type="interactions" value="183"/>
</dbReference>
<feature type="compositionally biased region" description="Basic and acidic residues" evidence="11">
    <location>
        <begin position="343"/>
        <end position="355"/>
    </location>
</feature>
<evidence type="ECO:0000256" key="9">
    <source>
        <dbReference type="PROSITE-ProRule" id="PRU00108"/>
    </source>
</evidence>
<protein>
    <submittedName>
        <fullName evidence="13">WUSCHEL putative isoform 1</fullName>
    </submittedName>
</protein>
<dbReference type="Gene3D" id="1.10.10.60">
    <property type="entry name" value="Homeodomain-like"/>
    <property type="match status" value="1"/>
</dbReference>
<evidence type="ECO:0000256" key="8">
    <source>
        <dbReference type="ARBA" id="ARBA00024040"/>
    </source>
</evidence>
<dbReference type="Pfam" id="PF00046">
    <property type="entry name" value="Homeodomain"/>
    <property type="match status" value="1"/>
</dbReference>
<evidence type="ECO:0000313" key="14">
    <source>
        <dbReference type="Proteomes" id="UP000593562"/>
    </source>
</evidence>
<name>A0A7J7C845_TRIWF</name>
<organism evidence="13 14">
    <name type="scientific">Tripterygium wilfordii</name>
    <name type="common">Thunder God vine</name>
    <dbReference type="NCBI Taxonomy" id="458696"/>
    <lineage>
        <taxon>Eukaryota</taxon>
        <taxon>Viridiplantae</taxon>
        <taxon>Streptophyta</taxon>
        <taxon>Embryophyta</taxon>
        <taxon>Tracheophyta</taxon>
        <taxon>Spermatophyta</taxon>
        <taxon>Magnoliopsida</taxon>
        <taxon>eudicotyledons</taxon>
        <taxon>Gunneridae</taxon>
        <taxon>Pentapetalae</taxon>
        <taxon>rosids</taxon>
        <taxon>fabids</taxon>
        <taxon>Celastrales</taxon>
        <taxon>Celastraceae</taxon>
        <taxon>Tripterygium</taxon>
    </lineage>
</organism>
<dbReference type="InterPro" id="IPR009057">
    <property type="entry name" value="Homeodomain-like_sf"/>
</dbReference>
<evidence type="ECO:0000256" key="7">
    <source>
        <dbReference type="ARBA" id="ARBA00023242"/>
    </source>
</evidence>
<accession>A0A7J7C845</accession>
<evidence type="ECO:0000256" key="11">
    <source>
        <dbReference type="SAM" id="MobiDB-lite"/>
    </source>
</evidence>
<comment type="similarity">
    <text evidence="8">Belongs to the WUS homeobox family.</text>
</comment>
<feature type="domain" description="Homeobox" evidence="12">
    <location>
        <begin position="78"/>
        <end position="133"/>
    </location>
</feature>
<dbReference type="GO" id="GO:0003700">
    <property type="term" value="F:DNA-binding transcription factor activity"/>
    <property type="evidence" value="ECO:0007669"/>
    <property type="project" value="InterPro"/>
</dbReference>
<keyword evidence="3" id="KW-0805">Transcription regulation</keyword>
<evidence type="ECO:0000256" key="4">
    <source>
        <dbReference type="ARBA" id="ARBA00023125"/>
    </source>
</evidence>
<dbReference type="PANTHER" id="PTHR45940">
    <property type="entry name" value="WUSCHEL-RELATED HOMEOBOX 1-RELATED"/>
    <property type="match status" value="1"/>
</dbReference>
<dbReference type="GO" id="GO:0005634">
    <property type="term" value="C:nucleus"/>
    <property type="evidence" value="ECO:0007669"/>
    <property type="project" value="UniProtKB-SubCell"/>
</dbReference>
<feature type="compositionally biased region" description="Acidic residues" evidence="11">
    <location>
        <begin position="312"/>
        <end position="322"/>
    </location>
</feature>
<dbReference type="PROSITE" id="PS50071">
    <property type="entry name" value="HOMEOBOX_2"/>
    <property type="match status" value="1"/>
</dbReference>
<evidence type="ECO:0000256" key="6">
    <source>
        <dbReference type="ARBA" id="ARBA00023163"/>
    </source>
</evidence>
<dbReference type="InterPro" id="IPR001356">
    <property type="entry name" value="HD"/>
</dbReference>
<dbReference type="Proteomes" id="UP000593562">
    <property type="component" value="Unassembled WGS sequence"/>
</dbReference>
<gene>
    <name evidence="13" type="ORF">HS088_TW20G00684</name>
</gene>
<dbReference type="CDD" id="cd00086">
    <property type="entry name" value="homeodomain"/>
    <property type="match status" value="1"/>
</dbReference>
<comment type="caution">
    <text evidence="13">The sequence shown here is derived from an EMBL/GenBank/DDBJ whole genome shotgun (WGS) entry which is preliminary data.</text>
</comment>
<keyword evidence="4 9" id="KW-0238">DNA-binding</keyword>
<dbReference type="PANTHER" id="PTHR45940:SF13">
    <property type="entry name" value="WUSCHEL-RELATED HOMEOBOX 1"/>
    <property type="match status" value="1"/>
</dbReference>
<dbReference type="AlphaFoldDB" id="A0A7J7C845"/>
<evidence type="ECO:0000313" key="13">
    <source>
        <dbReference type="EMBL" id="KAF5730311.1"/>
    </source>
</evidence>
<evidence type="ECO:0000256" key="10">
    <source>
        <dbReference type="RuleBase" id="RU000682"/>
    </source>
</evidence>
<keyword evidence="14" id="KW-1185">Reference proteome</keyword>
<proteinExistence type="inferred from homology"/>
<dbReference type="EMBL" id="JAAARO010000020">
    <property type="protein sequence ID" value="KAF5730311.1"/>
    <property type="molecule type" value="Genomic_DNA"/>
</dbReference>